<dbReference type="EMBL" id="JARBHB010000004">
    <property type="protein sequence ID" value="KAJ8886891.1"/>
    <property type="molecule type" value="Genomic_DNA"/>
</dbReference>
<sequence>MFQEYRNTPLPGLDWCLVQLLFKRRLQTKLHVSYNFLKPKVIQPRYVVQALGFKEQQMKNAHDRTAHKQEAKFVQGEKVFVRTSRYDTWKPGMTVEQHPSPCIYLVLMLEGNTDRHNVIHIQRFKVSHMPREATPVLMEMDYETKSEGDEFHTSSKQLRQSPCSSPSEPDFRGFEQSIRAADEDELVVHNEIIFKGKQVMRQYILQLIHYNHMGIQKECVFWQFMTKELTTLVNSCPTCSVTQNANSREIHTNGEVLQGPWQV</sequence>
<feature type="compositionally biased region" description="Polar residues" evidence="1">
    <location>
        <begin position="154"/>
        <end position="167"/>
    </location>
</feature>
<evidence type="ECO:0000313" key="2">
    <source>
        <dbReference type="EMBL" id="KAJ8886891.1"/>
    </source>
</evidence>
<accession>A0ABQ9HR95</accession>
<dbReference type="Proteomes" id="UP001159363">
    <property type="component" value="Chromosome X"/>
</dbReference>
<dbReference type="PANTHER" id="PTHR37984:SF9">
    <property type="entry name" value="INTEGRASE CATALYTIC DOMAIN-CONTAINING PROTEIN"/>
    <property type="match status" value="1"/>
</dbReference>
<keyword evidence="3" id="KW-1185">Reference proteome</keyword>
<evidence type="ECO:0000313" key="3">
    <source>
        <dbReference type="Proteomes" id="UP001159363"/>
    </source>
</evidence>
<comment type="caution">
    <text evidence="2">The sequence shown here is derived from an EMBL/GenBank/DDBJ whole genome shotgun (WGS) entry which is preliminary data.</text>
</comment>
<evidence type="ECO:0000256" key="1">
    <source>
        <dbReference type="SAM" id="MobiDB-lite"/>
    </source>
</evidence>
<gene>
    <name evidence="2" type="ORF">PR048_013103</name>
</gene>
<reference evidence="2 3" key="1">
    <citation type="submission" date="2023-02" db="EMBL/GenBank/DDBJ databases">
        <title>LHISI_Scaffold_Assembly.</title>
        <authorList>
            <person name="Stuart O.P."/>
            <person name="Cleave R."/>
            <person name="Magrath M.J.L."/>
            <person name="Mikheyev A.S."/>
        </authorList>
    </citation>
    <scope>NUCLEOTIDE SEQUENCE [LARGE SCALE GENOMIC DNA]</scope>
    <source>
        <strain evidence="2">Daus_M_001</strain>
        <tissue evidence="2">Leg muscle</tissue>
    </source>
</reference>
<evidence type="ECO:0008006" key="4">
    <source>
        <dbReference type="Google" id="ProtNLM"/>
    </source>
</evidence>
<dbReference type="InterPro" id="IPR050951">
    <property type="entry name" value="Retrovirus_Pol_polyprotein"/>
</dbReference>
<proteinExistence type="predicted"/>
<feature type="region of interest" description="Disordered" evidence="1">
    <location>
        <begin position="148"/>
        <end position="172"/>
    </location>
</feature>
<organism evidence="2 3">
    <name type="scientific">Dryococelus australis</name>
    <dbReference type="NCBI Taxonomy" id="614101"/>
    <lineage>
        <taxon>Eukaryota</taxon>
        <taxon>Metazoa</taxon>
        <taxon>Ecdysozoa</taxon>
        <taxon>Arthropoda</taxon>
        <taxon>Hexapoda</taxon>
        <taxon>Insecta</taxon>
        <taxon>Pterygota</taxon>
        <taxon>Neoptera</taxon>
        <taxon>Polyneoptera</taxon>
        <taxon>Phasmatodea</taxon>
        <taxon>Verophasmatodea</taxon>
        <taxon>Anareolatae</taxon>
        <taxon>Phasmatidae</taxon>
        <taxon>Eurycanthinae</taxon>
        <taxon>Dryococelus</taxon>
    </lineage>
</organism>
<name>A0ABQ9HR95_9NEOP</name>
<protein>
    <recommendedName>
        <fullName evidence="4">Integrase zinc-binding domain-containing protein</fullName>
    </recommendedName>
</protein>
<dbReference type="PANTHER" id="PTHR37984">
    <property type="entry name" value="PROTEIN CBG26694"/>
    <property type="match status" value="1"/>
</dbReference>